<dbReference type="KEGG" id="apre:CNX65_30345"/>
<evidence type="ECO:0000313" key="3">
    <source>
        <dbReference type="Proteomes" id="UP000218505"/>
    </source>
</evidence>
<protein>
    <recommendedName>
        <fullName evidence="1">GmrSD restriction endonucleases N-terminal domain-containing protein</fullName>
    </recommendedName>
</protein>
<gene>
    <name evidence="2" type="ORF">CNX65_30345</name>
</gene>
<proteinExistence type="predicted"/>
<dbReference type="PANTHER" id="PTHR37292">
    <property type="entry name" value="VNG6097C"/>
    <property type="match status" value="1"/>
</dbReference>
<reference evidence="2" key="1">
    <citation type="submission" date="2017-09" db="EMBL/GenBank/DDBJ databases">
        <title>Complete Genome Sequence of ansamitocin-producing Bacterium Actinosynnema pretiosum X47.</title>
        <authorList>
            <person name="Cao G."/>
            <person name="Zong G."/>
            <person name="Zhong C."/>
            <person name="Fu J."/>
        </authorList>
    </citation>
    <scope>NUCLEOTIDE SEQUENCE [LARGE SCALE GENOMIC DNA]</scope>
    <source>
        <strain evidence="2">X47</strain>
    </source>
</reference>
<evidence type="ECO:0000313" key="2">
    <source>
        <dbReference type="EMBL" id="ATE57058.1"/>
    </source>
</evidence>
<sequence length="590" mass="65634">MSVEKFGIEKEFLRDLLVQVHAGETQLPDFQRGWVWPGSSIAGLIASVSLGYPAGTLMMLQQGGDVRFKTRVVEGAPDSGVVPDRLILDGQQRLTSAYQALFRNTPVETRDGRGNAARGWFYLDMEKALLADVERDEAVLFVPESRIVVDSHRRPLLDLSTPDGEYANRMFPCSVVFSSTEWMKGFLSHVSGRQAEDMDLWGRFSDTVIKRFEQYQLPVIALDKGTPRQAVCQVFERVNTGGVTLTVFELLTATFAAHDFDLRVDWEGRRARWGGHRSRILSGVSSTDFLQAVTLLASYERRRAVLEAGADESAAPRVGCRRADMLSLPLAEYLKWAPSVTEGFARATRFLHDQCVFEPRYLPYGSQLTVLSVIFTLLGAEAETDEAGRQIARWYWSGVFGEIYGGTGEAHFSRDVLEVVAWVTGRGGEPSIFQDVKFTRSRLWFLRTRNAAAYKGLYALLLKTGAVDWGDGSAMSVEGYFDNAVDIRYIFPKAWCAKKGIPSADYNSILNKTPLSARVNRLISGRPPSVYLPALARDVGVTGESVDRNVRTHLIADGELRANDFDAVMEARQEELYELVQKAMGATGCA</sequence>
<dbReference type="PANTHER" id="PTHR37292:SF2">
    <property type="entry name" value="DUF262 DOMAIN-CONTAINING PROTEIN"/>
    <property type="match status" value="1"/>
</dbReference>
<dbReference type="InterPro" id="IPR004919">
    <property type="entry name" value="GmrSD_N"/>
</dbReference>
<keyword evidence="3" id="KW-1185">Reference proteome</keyword>
<name>A0A290ZDG7_9PSEU</name>
<feature type="domain" description="GmrSD restriction endonucleases N-terminal" evidence="1">
    <location>
        <begin position="15"/>
        <end position="255"/>
    </location>
</feature>
<dbReference type="AlphaFoldDB" id="A0A290ZDG7"/>
<dbReference type="Proteomes" id="UP000218505">
    <property type="component" value="Chromosome"/>
</dbReference>
<organism evidence="2 3">
    <name type="scientific">Actinosynnema pretiosum</name>
    <dbReference type="NCBI Taxonomy" id="42197"/>
    <lineage>
        <taxon>Bacteria</taxon>
        <taxon>Bacillati</taxon>
        <taxon>Actinomycetota</taxon>
        <taxon>Actinomycetes</taxon>
        <taxon>Pseudonocardiales</taxon>
        <taxon>Pseudonocardiaceae</taxon>
        <taxon>Actinosynnema</taxon>
    </lineage>
</organism>
<dbReference type="EMBL" id="CP023445">
    <property type="protein sequence ID" value="ATE57058.1"/>
    <property type="molecule type" value="Genomic_DNA"/>
</dbReference>
<dbReference type="Pfam" id="PF03235">
    <property type="entry name" value="GmrSD_N"/>
    <property type="match status" value="1"/>
</dbReference>
<accession>A0A290ZDG7</accession>
<evidence type="ECO:0000259" key="1">
    <source>
        <dbReference type="Pfam" id="PF03235"/>
    </source>
</evidence>